<dbReference type="OMA" id="EPINGSH"/>
<keyword evidence="3" id="KW-1185">Reference proteome</keyword>
<dbReference type="GeneID" id="6016539"/>
<gene>
    <name evidence="2" type="ORF">CC1G_06106</name>
</gene>
<evidence type="ECO:0000256" key="1">
    <source>
        <dbReference type="SAM" id="MobiDB-lite"/>
    </source>
</evidence>
<organism evidence="2 3">
    <name type="scientific">Coprinopsis cinerea (strain Okayama-7 / 130 / ATCC MYA-4618 / FGSC 9003)</name>
    <name type="common">Inky cap fungus</name>
    <name type="synonym">Hormographiella aspergillata</name>
    <dbReference type="NCBI Taxonomy" id="240176"/>
    <lineage>
        <taxon>Eukaryota</taxon>
        <taxon>Fungi</taxon>
        <taxon>Dikarya</taxon>
        <taxon>Basidiomycota</taxon>
        <taxon>Agaricomycotina</taxon>
        <taxon>Agaricomycetes</taxon>
        <taxon>Agaricomycetidae</taxon>
        <taxon>Agaricales</taxon>
        <taxon>Agaricineae</taxon>
        <taxon>Psathyrellaceae</taxon>
        <taxon>Coprinopsis</taxon>
    </lineage>
</organism>
<feature type="region of interest" description="Disordered" evidence="1">
    <location>
        <begin position="398"/>
        <end position="450"/>
    </location>
</feature>
<protein>
    <submittedName>
        <fullName evidence="2">Uncharacterized protein</fullName>
    </submittedName>
</protein>
<dbReference type="STRING" id="240176.A8PA68"/>
<proteinExistence type="predicted"/>
<dbReference type="InParanoid" id="A8PA68"/>
<dbReference type="EMBL" id="AACS02000002">
    <property type="protein sequence ID" value="EAU81895.2"/>
    <property type="molecule type" value="Genomic_DNA"/>
</dbReference>
<dbReference type="OrthoDB" id="3160134at2759"/>
<dbReference type="RefSeq" id="XP_001839916.2">
    <property type="nucleotide sequence ID" value="XM_001839864.2"/>
</dbReference>
<feature type="compositionally biased region" description="Polar residues" evidence="1">
    <location>
        <begin position="438"/>
        <end position="450"/>
    </location>
</feature>
<reference evidence="2 3" key="1">
    <citation type="journal article" date="2010" name="Proc. Natl. Acad. Sci. U.S.A.">
        <title>Insights into evolution of multicellular fungi from the assembled chromosomes of the mushroom Coprinopsis cinerea (Coprinus cinereus).</title>
        <authorList>
            <person name="Stajich J.E."/>
            <person name="Wilke S.K."/>
            <person name="Ahren D."/>
            <person name="Au C.H."/>
            <person name="Birren B.W."/>
            <person name="Borodovsky M."/>
            <person name="Burns C."/>
            <person name="Canback B."/>
            <person name="Casselton L.A."/>
            <person name="Cheng C.K."/>
            <person name="Deng J."/>
            <person name="Dietrich F.S."/>
            <person name="Fargo D.C."/>
            <person name="Farman M.L."/>
            <person name="Gathman A.C."/>
            <person name="Goldberg J."/>
            <person name="Guigo R."/>
            <person name="Hoegger P.J."/>
            <person name="Hooker J.B."/>
            <person name="Huggins A."/>
            <person name="James T.Y."/>
            <person name="Kamada T."/>
            <person name="Kilaru S."/>
            <person name="Kodira C."/>
            <person name="Kues U."/>
            <person name="Kupfer D."/>
            <person name="Kwan H.S."/>
            <person name="Lomsadze A."/>
            <person name="Li W."/>
            <person name="Lilly W.W."/>
            <person name="Ma L.J."/>
            <person name="Mackey A.J."/>
            <person name="Manning G."/>
            <person name="Martin F."/>
            <person name="Muraguchi H."/>
            <person name="Natvig D.O."/>
            <person name="Palmerini H."/>
            <person name="Ramesh M.A."/>
            <person name="Rehmeyer C.J."/>
            <person name="Roe B.A."/>
            <person name="Shenoy N."/>
            <person name="Stanke M."/>
            <person name="Ter-Hovhannisyan V."/>
            <person name="Tunlid A."/>
            <person name="Velagapudi R."/>
            <person name="Vision T.J."/>
            <person name="Zeng Q."/>
            <person name="Zolan M.E."/>
            <person name="Pukkila P.J."/>
        </authorList>
    </citation>
    <scope>NUCLEOTIDE SEQUENCE [LARGE SCALE GENOMIC DNA]</scope>
    <source>
        <strain evidence="3">Okayama-7 / 130 / ATCC MYA-4618 / FGSC 9003</strain>
    </source>
</reference>
<dbReference type="Pfam" id="PF20414">
    <property type="entry name" value="DUF6698"/>
    <property type="match status" value="1"/>
</dbReference>
<evidence type="ECO:0000313" key="3">
    <source>
        <dbReference type="Proteomes" id="UP000001861"/>
    </source>
</evidence>
<dbReference type="InterPro" id="IPR046521">
    <property type="entry name" value="DUF6698"/>
</dbReference>
<dbReference type="eggNOG" id="ENOG502SQYC">
    <property type="taxonomic scope" value="Eukaryota"/>
</dbReference>
<feature type="compositionally biased region" description="Basic and acidic residues" evidence="1">
    <location>
        <begin position="420"/>
        <end position="433"/>
    </location>
</feature>
<dbReference type="VEuPathDB" id="FungiDB:CC1G_06106"/>
<name>A8PA68_COPC7</name>
<dbReference type="AlphaFoldDB" id="A8PA68"/>
<accession>A8PA68</accession>
<sequence length="471" mass="53027">MPQSERPSSPLSILDEEAFNNPESYKLVEEATDSELFDPPRFGVLHPSQLPTRNGKRASRKRQYVELEQVALHPVPRKPPTKSDKLVHHGRHFCRTIYAFSNIHAVITHGLAVDNSGTRPETQQQRRAHRVYRKLLNLVPGFEDRLATADDEDLNTIARHLQKGANQARSDDTKSLKPVIIDWLAPPDEPLHPSLSRTVKVDRGFNHDRTGELLCPPHIKWSNPTIKQQLRNKSLVVVGSDLPSFLWEDGMYDRKDIWKGFFRNTILVKAYKHIFTSPTSVSDVPKATRSGNARIHGMTAATPPSLAYVAVQVRFALSSETAFIRSEGKSDCEQFYEALLDIFEDVHQQHKVIELLNWYNQQVFPAFTNSKRIVADDSPYALFKAFSQSVKDAKAQEKALKPSNGGRRQQPVASSSRILDPVHEEEGRDDKQKRILSASGTISTPKAQTAALTARITRSVAKQQSGRGLPF</sequence>
<evidence type="ECO:0000313" key="2">
    <source>
        <dbReference type="EMBL" id="EAU81895.2"/>
    </source>
</evidence>
<dbReference type="HOGENOM" id="CLU_035918_3_1_1"/>
<dbReference type="Proteomes" id="UP000001861">
    <property type="component" value="Unassembled WGS sequence"/>
</dbReference>
<comment type="caution">
    <text evidence="2">The sequence shown here is derived from an EMBL/GenBank/DDBJ whole genome shotgun (WGS) entry which is preliminary data.</text>
</comment>
<dbReference type="KEGG" id="cci:CC1G_06106"/>
<feature type="region of interest" description="Disordered" evidence="1">
    <location>
        <begin position="38"/>
        <end position="59"/>
    </location>
</feature>